<keyword evidence="1" id="KW-0732">Signal</keyword>
<dbReference type="EMBL" id="JAAAHW010011154">
    <property type="protein sequence ID" value="KAF9920877.1"/>
    <property type="molecule type" value="Genomic_DNA"/>
</dbReference>
<dbReference type="Gene3D" id="3.20.20.370">
    <property type="entry name" value="Glycoside hydrolase/deacetylase"/>
    <property type="match status" value="1"/>
</dbReference>
<name>A0A9P6IHX6_9FUNG</name>
<accession>A0A9P6IHX6</accession>
<dbReference type="InterPro" id="IPR050248">
    <property type="entry name" value="Polysacc_deacetylase_ArnD"/>
</dbReference>
<feature type="signal peptide" evidence="1">
    <location>
        <begin position="1"/>
        <end position="21"/>
    </location>
</feature>
<evidence type="ECO:0000259" key="2">
    <source>
        <dbReference type="PROSITE" id="PS51677"/>
    </source>
</evidence>
<feature type="chain" id="PRO_5040199590" description="NodB homology domain-containing protein" evidence="1">
    <location>
        <begin position="22"/>
        <end position="129"/>
    </location>
</feature>
<dbReference type="GO" id="GO:0005975">
    <property type="term" value="P:carbohydrate metabolic process"/>
    <property type="evidence" value="ECO:0007669"/>
    <property type="project" value="InterPro"/>
</dbReference>
<dbReference type="Pfam" id="PF01522">
    <property type="entry name" value="Polysacc_deac_1"/>
    <property type="match status" value="1"/>
</dbReference>
<dbReference type="CDD" id="cd10917">
    <property type="entry name" value="CE4_NodB_like_6s_7s"/>
    <property type="match status" value="1"/>
</dbReference>
<gene>
    <name evidence="3" type="ORF">BGZ65_010857</name>
</gene>
<evidence type="ECO:0000313" key="4">
    <source>
        <dbReference type="Proteomes" id="UP000749646"/>
    </source>
</evidence>
<keyword evidence="4" id="KW-1185">Reference proteome</keyword>
<dbReference type="OrthoDB" id="407355at2759"/>
<proteinExistence type="predicted"/>
<sequence length="129" mass="14315">MKFNTAIISLSALFMASVTTAAMTDDPKKIDTCVMPGVVAWTFDDGPGPYNQQLLDILKKKEVKVTFYMLGQMIDQDVGQAASLKKILEHGHMLASHTYSHNNLDKMTVDEMKKEISTTAETMFKHSGV</sequence>
<feature type="domain" description="NodB homology" evidence="2">
    <location>
        <begin position="37"/>
        <end position="129"/>
    </location>
</feature>
<dbReference type="PANTHER" id="PTHR10587">
    <property type="entry name" value="GLYCOSYL TRANSFERASE-RELATED"/>
    <property type="match status" value="1"/>
</dbReference>
<evidence type="ECO:0000313" key="3">
    <source>
        <dbReference type="EMBL" id="KAF9920877.1"/>
    </source>
</evidence>
<evidence type="ECO:0000256" key="1">
    <source>
        <dbReference type="SAM" id="SignalP"/>
    </source>
</evidence>
<reference evidence="3" key="1">
    <citation type="journal article" date="2020" name="Fungal Divers.">
        <title>Resolving the Mortierellaceae phylogeny through synthesis of multi-gene phylogenetics and phylogenomics.</title>
        <authorList>
            <person name="Vandepol N."/>
            <person name="Liber J."/>
            <person name="Desiro A."/>
            <person name="Na H."/>
            <person name="Kennedy M."/>
            <person name="Barry K."/>
            <person name="Grigoriev I.V."/>
            <person name="Miller A.N."/>
            <person name="O'Donnell K."/>
            <person name="Stajich J.E."/>
            <person name="Bonito G."/>
        </authorList>
    </citation>
    <scope>NUCLEOTIDE SEQUENCE</scope>
    <source>
        <strain evidence="3">MES-2147</strain>
    </source>
</reference>
<dbReference type="GO" id="GO:0004099">
    <property type="term" value="F:chitin deacetylase activity"/>
    <property type="evidence" value="ECO:0007669"/>
    <property type="project" value="UniProtKB-ARBA"/>
</dbReference>
<protein>
    <recommendedName>
        <fullName evidence="2">NodB homology domain-containing protein</fullName>
    </recommendedName>
</protein>
<dbReference type="SUPFAM" id="SSF88713">
    <property type="entry name" value="Glycoside hydrolase/deacetylase"/>
    <property type="match status" value="1"/>
</dbReference>
<dbReference type="Proteomes" id="UP000749646">
    <property type="component" value="Unassembled WGS sequence"/>
</dbReference>
<feature type="non-terminal residue" evidence="3">
    <location>
        <position position="1"/>
    </location>
</feature>
<organism evidence="3 4">
    <name type="scientific">Modicella reniformis</name>
    <dbReference type="NCBI Taxonomy" id="1440133"/>
    <lineage>
        <taxon>Eukaryota</taxon>
        <taxon>Fungi</taxon>
        <taxon>Fungi incertae sedis</taxon>
        <taxon>Mucoromycota</taxon>
        <taxon>Mortierellomycotina</taxon>
        <taxon>Mortierellomycetes</taxon>
        <taxon>Mortierellales</taxon>
        <taxon>Mortierellaceae</taxon>
        <taxon>Modicella</taxon>
    </lineage>
</organism>
<dbReference type="InterPro" id="IPR002509">
    <property type="entry name" value="NODB_dom"/>
</dbReference>
<dbReference type="PROSITE" id="PS51677">
    <property type="entry name" value="NODB"/>
    <property type="match status" value="1"/>
</dbReference>
<dbReference type="InterPro" id="IPR011330">
    <property type="entry name" value="Glyco_hydro/deAcase_b/a-brl"/>
</dbReference>
<comment type="caution">
    <text evidence="3">The sequence shown here is derived from an EMBL/GenBank/DDBJ whole genome shotgun (WGS) entry which is preliminary data.</text>
</comment>
<dbReference type="GO" id="GO:0009272">
    <property type="term" value="P:fungal-type cell wall biogenesis"/>
    <property type="evidence" value="ECO:0007669"/>
    <property type="project" value="UniProtKB-ARBA"/>
</dbReference>
<dbReference type="AlphaFoldDB" id="A0A9P6IHX6"/>